<dbReference type="AlphaFoldDB" id="A0A8G0ZT92"/>
<dbReference type="PANTHER" id="PTHR43179">
    <property type="entry name" value="RHAMNOSYLTRANSFERASE WBBL"/>
    <property type="match status" value="1"/>
</dbReference>
<keyword evidence="6" id="KW-1185">Reference proteome</keyword>
<dbReference type="SUPFAM" id="SSF53448">
    <property type="entry name" value="Nucleotide-diphospho-sugar transferases"/>
    <property type="match status" value="1"/>
</dbReference>
<dbReference type="Proteomes" id="UP000826300">
    <property type="component" value="Chromosome"/>
</dbReference>
<reference evidence="5" key="1">
    <citation type="submission" date="2021-02" db="EMBL/GenBank/DDBJ databases">
        <title>Rhodobacter shimadae sp. nov., an aerobic anoxygenic phototrophic bacterium isolated from a hot spring.</title>
        <authorList>
            <person name="Muramatsu S."/>
            <person name="Haruta S."/>
            <person name="Hirose S."/>
            <person name="Hanada S."/>
        </authorList>
    </citation>
    <scope>NUCLEOTIDE SEQUENCE</scope>
    <source>
        <strain evidence="5">N10</strain>
    </source>
</reference>
<feature type="domain" description="Glycosyltransferase 2-like" evidence="4">
    <location>
        <begin position="195"/>
        <end position="305"/>
    </location>
</feature>
<dbReference type="Gene3D" id="3.90.550.10">
    <property type="entry name" value="Spore Coat Polysaccharide Biosynthesis Protein SpsA, Chain A"/>
    <property type="match status" value="1"/>
</dbReference>
<evidence type="ECO:0000256" key="1">
    <source>
        <dbReference type="ARBA" id="ARBA00006739"/>
    </source>
</evidence>
<dbReference type="InterPro" id="IPR029044">
    <property type="entry name" value="Nucleotide-diphossugar_trans"/>
</dbReference>
<comment type="similarity">
    <text evidence="1">Belongs to the glycosyltransferase 2 family.</text>
</comment>
<dbReference type="Pfam" id="PF00535">
    <property type="entry name" value="Glycos_transf_2"/>
    <property type="match status" value="1"/>
</dbReference>
<gene>
    <name evidence="5" type="ORF">JO391_00390</name>
</gene>
<organism evidence="5 6">
    <name type="scientific">Neotabrizicola shimadae</name>
    <dbReference type="NCBI Taxonomy" id="2807096"/>
    <lineage>
        <taxon>Bacteria</taxon>
        <taxon>Pseudomonadati</taxon>
        <taxon>Pseudomonadota</taxon>
        <taxon>Alphaproteobacteria</taxon>
        <taxon>Rhodobacterales</taxon>
        <taxon>Paracoccaceae</taxon>
        <taxon>Neotabrizicola</taxon>
    </lineage>
</organism>
<protein>
    <submittedName>
        <fullName evidence="5">Glycosyltransferase family 2 protein</fullName>
    </submittedName>
</protein>
<evidence type="ECO:0000313" key="6">
    <source>
        <dbReference type="Proteomes" id="UP000826300"/>
    </source>
</evidence>
<dbReference type="PANTHER" id="PTHR43179:SF12">
    <property type="entry name" value="GALACTOFURANOSYLTRANSFERASE GLFT2"/>
    <property type="match status" value="1"/>
</dbReference>
<keyword evidence="3" id="KW-0808">Transferase</keyword>
<evidence type="ECO:0000259" key="4">
    <source>
        <dbReference type="Pfam" id="PF00535"/>
    </source>
</evidence>
<accession>A0A8G0ZT92</accession>
<evidence type="ECO:0000256" key="3">
    <source>
        <dbReference type="ARBA" id="ARBA00022679"/>
    </source>
</evidence>
<dbReference type="RefSeq" id="WP_220662256.1">
    <property type="nucleotide sequence ID" value="NZ_CP069370.1"/>
</dbReference>
<proteinExistence type="inferred from homology"/>
<name>A0A8G0ZT92_9RHOB</name>
<dbReference type="KEGG" id="nsm:JO391_00390"/>
<keyword evidence="2" id="KW-0328">Glycosyltransferase</keyword>
<dbReference type="EMBL" id="CP069370">
    <property type="protein sequence ID" value="QYZ70039.1"/>
    <property type="molecule type" value="Genomic_DNA"/>
</dbReference>
<evidence type="ECO:0000256" key="2">
    <source>
        <dbReference type="ARBA" id="ARBA00022676"/>
    </source>
</evidence>
<sequence>MDTGAASSILLKRARILIALEKFELARRDISSALASDPLDPELLALSCFVSRTETIEPGEPLFPAHDHAVELLRSLFATPVQRTAALSALDPGKLPLVVDCDLSVTKRLTFVQRTGDQVRLSGGAANDFPQPLGKGMAGGVAVFAVDYFLERSAEEDRSVDIVANDVAKSVRVPALMGRCTMPVATGDEERSVWIIVPVRDGGTALEACLETVLSALDDVQGSCLVIVDDGSQQEATRRLLEEVARRPDVRLLRTAGACGFTAAVNLGLCAVGQGPVLLLNSDTWLPSGVLRRLLAHLDDDGIGTVTPLSNDAGGFSLCGPGRRCAMPPPDICVRLADAAWAGHRGKAIDVPNGNGFCMLISASCLHEVGALSGHYDSGYYEEVDFCLRAGRLGFRNVAAADCFVGHVGSVSYGSAKTRLVAANRRRLARRFPDYGSKYEAFVATDPLEPVRASLLAAVAADWQPVRTEEAPQDLMDFELPDGPSDPLPVPVSVRRLPAALRNRSFERLRLVPEARLSALGLRLRPRLGLAADWQEGRWELRLGTVEDGPIASLSCREAESEDFRSFESLVLSSLTNGETRGFGDAVPI</sequence>
<evidence type="ECO:0000313" key="5">
    <source>
        <dbReference type="EMBL" id="QYZ70039.1"/>
    </source>
</evidence>
<dbReference type="GO" id="GO:0016757">
    <property type="term" value="F:glycosyltransferase activity"/>
    <property type="evidence" value="ECO:0007669"/>
    <property type="project" value="UniProtKB-KW"/>
</dbReference>
<dbReference type="InterPro" id="IPR001173">
    <property type="entry name" value="Glyco_trans_2-like"/>
</dbReference>